<name>A0A2Z6USE7_MICAE</name>
<accession>A0A2Z6USE7</accession>
<evidence type="ECO:0000313" key="2">
    <source>
        <dbReference type="Proteomes" id="UP000248272"/>
    </source>
</evidence>
<gene>
    <name evidence="1" type="ORF">MSj_03418</name>
</gene>
<sequence>MPLEGADFLACFYIPEFDSPVPTTAHQCLAVGTKINACDKFIMPL</sequence>
<proteinExistence type="predicted"/>
<comment type="caution">
    <text evidence="1">The sequence shown here is derived from an EMBL/GenBank/DDBJ whole genome shotgun (WGS) entry which is preliminary data.</text>
</comment>
<evidence type="ECO:0000313" key="1">
    <source>
        <dbReference type="EMBL" id="GBL11909.1"/>
    </source>
</evidence>
<dbReference type="AlphaFoldDB" id="A0A2Z6USE7"/>
<dbReference type="Proteomes" id="UP000248272">
    <property type="component" value="Unassembled WGS sequence"/>
</dbReference>
<reference evidence="1 2" key="1">
    <citation type="journal article" date="2018" name="Front. Microbiol.">
        <title>Adaptation of the Freshwater Bloom-Forming Cyanobacterium Microcystis aeruginosa to Brackish Water Is Driven by Recent Horizontal Transfer of Sucrose Genes.</title>
        <authorList>
            <person name="Tanabe Y."/>
            <person name="Hodoki Y."/>
            <person name="Sano T."/>
            <person name="Tada K."/>
            <person name="Watanabe M.M."/>
        </authorList>
    </citation>
    <scope>NUCLEOTIDE SEQUENCE [LARGE SCALE GENOMIC DNA]</scope>
    <source>
        <strain evidence="1 2">Sj</strain>
    </source>
</reference>
<organism evidence="1 2">
    <name type="scientific">Microcystis aeruginosa Sj</name>
    <dbReference type="NCBI Taxonomy" id="1979544"/>
    <lineage>
        <taxon>Bacteria</taxon>
        <taxon>Bacillati</taxon>
        <taxon>Cyanobacteriota</taxon>
        <taxon>Cyanophyceae</taxon>
        <taxon>Oscillatoriophycideae</taxon>
        <taxon>Chroococcales</taxon>
        <taxon>Microcystaceae</taxon>
        <taxon>Microcystis</taxon>
    </lineage>
</organism>
<protein>
    <submittedName>
        <fullName evidence="1">Uncharacterized protein</fullName>
    </submittedName>
</protein>
<dbReference type="EMBL" id="BDSG01000103">
    <property type="protein sequence ID" value="GBL11909.1"/>
    <property type="molecule type" value="Genomic_DNA"/>
</dbReference>